<name>A0ACB7S3W4_HYAAI</name>
<comment type="caution">
    <text evidence="1">The sequence shown here is derived from an EMBL/GenBank/DDBJ whole genome shotgun (WGS) entry which is preliminary data.</text>
</comment>
<dbReference type="EMBL" id="CM023486">
    <property type="protein sequence ID" value="KAH6927892.1"/>
    <property type="molecule type" value="Genomic_DNA"/>
</dbReference>
<dbReference type="Proteomes" id="UP000821845">
    <property type="component" value="Chromosome 6"/>
</dbReference>
<evidence type="ECO:0000313" key="2">
    <source>
        <dbReference type="Proteomes" id="UP000821845"/>
    </source>
</evidence>
<protein>
    <submittedName>
        <fullName evidence="1">Uncharacterized protein</fullName>
    </submittedName>
</protein>
<reference evidence="1" key="1">
    <citation type="submission" date="2020-05" db="EMBL/GenBank/DDBJ databases">
        <title>Large-scale comparative analyses of tick genomes elucidate their genetic diversity and vector capacities.</title>
        <authorList>
            <person name="Jia N."/>
            <person name="Wang J."/>
            <person name="Shi W."/>
            <person name="Du L."/>
            <person name="Sun Y."/>
            <person name="Zhan W."/>
            <person name="Jiang J."/>
            <person name="Wang Q."/>
            <person name="Zhang B."/>
            <person name="Ji P."/>
            <person name="Sakyi L.B."/>
            <person name="Cui X."/>
            <person name="Yuan T."/>
            <person name="Jiang B."/>
            <person name="Yang W."/>
            <person name="Lam T.T.-Y."/>
            <person name="Chang Q."/>
            <person name="Ding S."/>
            <person name="Wang X."/>
            <person name="Zhu J."/>
            <person name="Ruan X."/>
            <person name="Zhao L."/>
            <person name="Wei J."/>
            <person name="Que T."/>
            <person name="Du C."/>
            <person name="Cheng J."/>
            <person name="Dai P."/>
            <person name="Han X."/>
            <person name="Huang E."/>
            <person name="Gao Y."/>
            <person name="Liu J."/>
            <person name="Shao H."/>
            <person name="Ye R."/>
            <person name="Li L."/>
            <person name="Wei W."/>
            <person name="Wang X."/>
            <person name="Wang C."/>
            <person name="Yang T."/>
            <person name="Huo Q."/>
            <person name="Li W."/>
            <person name="Guo W."/>
            <person name="Chen H."/>
            <person name="Zhou L."/>
            <person name="Ni X."/>
            <person name="Tian J."/>
            <person name="Zhou Y."/>
            <person name="Sheng Y."/>
            <person name="Liu T."/>
            <person name="Pan Y."/>
            <person name="Xia L."/>
            <person name="Li J."/>
            <person name="Zhao F."/>
            <person name="Cao W."/>
        </authorList>
    </citation>
    <scope>NUCLEOTIDE SEQUENCE</scope>
    <source>
        <strain evidence="1">Hyas-2018</strain>
    </source>
</reference>
<keyword evidence="2" id="KW-1185">Reference proteome</keyword>
<accession>A0ACB7S3W4</accession>
<gene>
    <name evidence="1" type="ORF">HPB50_009781</name>
</gene>
<organism evidence="1 2">
    <name type="scientific">Hyalomma asiaticum</name>
    <name type="common">Tick</name>
    <dbReference type="NCBI Taxonomy" id="266040"/>
    <lineage>
        <taxon>Eukaryota</taxon>
        <taxon>Metazoa</taxon>
        <taxon>Ecdysozoa</taxon>
        <taxon>Arthropoda</taxon>
        <taxon>Chelicerata</taxon>
        <taxon>Arachnida</taxon>
        <taxon>Acari</taxon>
        <taxon>Parasitiformes</taxon>
        <taxon>Ixodida</taxon>
        <taxon>Ixodoidea</taxon>
        <taxon>Ixodidae</taxon>
        <taxon>Hyalomminae</taxon>
        <taxon>Hyalomma</taxon>
    </lineage>
</organism>
<evidence type="ECO:0000313" key="1">
    <source>
        <dbReference type="EMBL" id="KAH6927892.1"/>
    </source>
</evidence>
<proteinExistence type="predicted"/>
<sequence length="686" mass="74363">MTTEALKMYVGLSDSDSENGVEEGGVITSETFLHEALNRRRARVAFSYQPQNEDELQLEVSDIIEVLEEVEEGWWKGVLKGRIGVFPSNFVVLEEAAPASPRAASTATTNNQSRWGNSVTSDFHSEKPESSGDVTGDHSLGSLEIKPKPVAKGIGFGNILPENRIKVKSKVTDSSNDKRALGPLKKPAPPVPSETSTEAPKLPPKPVREQAKVLYAYEAQNDDELTIKEGDVITVLTKEVEDKGWWKGELNGRVGVFPDNFVKLIKEEVPQPVKPERPEKPPGGKMAGKPDLPDKPAFQEYGNSSDRPISKVPPFKPSEISKKAPSLANAAVAEEKGKAPAPPPATCLAAAKKPFVLQSPPTSASPAPKKPLPQWPSHDADVPPPSSPPPLPPSSPTPTATPASGPALPSIAPPLLAARRAEGQTKEAAAPAPVYAQVRRITANGVADSKESQSSVASSSKEEYSEATFDSIEPSENKLNHPTANRVRPPMNRRPPSHITIVKENGNEPSEQQPAWMKDLGKRHQAKVSSQPTFEGKDAKIASSPEKELPSRLYPQKSPPSAHKPLAGSIREESAVLSRSPITKESPAVTAAPVILRSQKGLCSADGDVVQELKNELKVLRENCVPKEELTSLQQQINSLKETVESNRNQYSKLVRDLMAEIDEEKKLRMTLQVEIDRLKKLTLTV</sequence>